<evidence type="ECO:0000313" key="1">
    <source>
        <dbReference type="EMBL" id="OQP48459.1"/>
    </source>
</evidence>
<dbReference type="EMBL" id="LWBO01000012">
    <property type="protein sequence ID" value="OQP48459.1"/>
    <property type="molecule type" value="Genomic_DNA"/>
</dbReference>
<name>A0ABX3NW32_9BACT</name>
<comment type="caution">
    <text evidence="1">The sequence shown here is derived from an EMBL/GenBank/DDBJ whole genome shotgun (WGS) entry which is preliminary data.</text>
</comment>
<reference evidence="1 2" key="1">
    <citation type="submission" date="2016-04" db="EMBL/GenBank/DDBJ databases">
        <authorList>
            <person name="Chen L."/>
            <person name="Zhuang W."/>
            <person name="Wang G."/>
        </authorList>
    </citation>
    <scope>NUCLEOTIDE SEQUENCE [LARGE SCALE GENOMIC DNA]</scope>
    <source>
        <strain evidence="2">GR20</strain>
    </source>
</reference>
<accession>A0ABX3NW32</accession>
<proteinExistence type="predicted"/>
<keyword evidence="2" id="KW-1185">Reference proteome</keyword>
<protein>
    <submittedName>
        <fullName evidence="1">Uncharacterized protein</fullName>
    </submittedName>
</protein>
<sequence>MSCIDCWFIVLLQVTGYRLQSLPRLVGGTLITVTYKTHTSQSETWNLRPGTWNWLLAALYKKSPRLKY</sequence>
<gene>
    <name evidence="1" type="ORF">A4D02_07025</name>
</gene>
<dbReference type="Proteomes" id="UP000192277">
    <property type="component" value="Unassembled WGS sequence"/>
</dbReference>
<organism evidence="1 2">
    <name type="scientific">Niastella koreensis</name>
    <dbReference type="NCBI Taxonomy" id="354356"/>
    <lineage>
        <taxon>Bacteria</taxon>
        <taxon>Pseudomonadati</taxon>
        <taxon>Bacteroidota</taxon>
        <taxon>Chitinophagia</taxon>
        <taxon>Chitinophagales</taxon>
        <taxon>Chitinophagaceae</taxon>
        <taxon>Niastella</taxon>
    </lineage>
</organism>
<evidence type="ECO:0000313" key="2">
    <source>
        <dbReference type="Proteomes" id="UP000192277"/>
    </source>
</evidence>